<dbReference type="Proteomes" id="UP000321857">
    <property type="component" value="Chromosome"/>
</dbReference>
<dbReference type="InterPro" id="IPR047272">
    <property type="entry name" value="S49_SppA_C"/>
</dbReference>
<gene>
    <name evidence="8" type="primary">sppA</name>
    <name evidence="8" type="ORF">FMM02_03585</name>
</gene>
<reference evidence="8 9" key="1">
    <citation type="submission" date="2019-07" db="EMBL/GenBank/DDBJ databases">
        <title>Sphingomonas AE3 Genome sequencing and assembly.</title>
        <authorList>
            <person name="Kim H."/>
        </authorList>
    </citation>
    <scope>NUCLEOTIDE SEQUENCE [LARGE SCALE GENOMIC DNA]</scope>
    <source>
        <strain evidence="8 9">AE3</strain>
    </source>
</reference>
<evidence type="ECO:0000256" key="4">
    <source>
        <dbReference type="ARBA" id="ARBA00022825"/>
    </source>
</evidence>
<dbReference type="PANTHER" id="PTHR33209">
    <property type="entry name" value="PROTEASE 4"/>
    <property type="match status" value="1"/>
</dbReference>
<keyword evidence="6" id="KW-0812">Transmembrane</keyword>
<proteinExistence type="inferred from homology"/>
<evidence type="ECO:0000256" key="5">
    <source>
        <dbReference type="PIRSR" id="PIRSR001217-1"/>
    </source>
</evidence>
<keyword evidence="9" id="KW-1185">Reference proteome</keyword>
<dbReference type="OrthoDB" id="9764363at2"/>
<dbReference type="PANTHER" id="PTHR33209:SF1">
    <property type="entry name" value="PEPTIDASE S49 DOMAIN-CONTAINING PROTEIN"/>
    <property type="match status" value="1"/>
</dbReference>
<evidence type="ECO:0000256" key="6">
    <source>
        <dbReference type="SAM" id="Phobius"/>
    </source>
</evidence>
<evidence type="ECO:0000313" key="9">
    <source>
        <dbReference type="Proteomes" id="UP000321857"/>
    </source>
</evidence>
<dbReference type="Gene3D" id="6.20.330.10">
    <property type="match status" value="1"/>
</dbReference>
<dbReference type="InterPro" id="IPR029045">
    <property type="entry name" value="ClpP/crotonase-like_dom_sf"/>
</dbReference>
<dbReference type="Pfam" id="PF01343">
    <property type="entry name" value="Peptidase_S49"/>
    <property type="match status" value="2"/>
</dbReference>
<keyword evidence="3" id="KW-0378">Hydrolase</keyword>
<comment type="similarity">
    <text evidence="1">Belongs to the peptidase S49 family.</text>
</comment>
<keyword evidence="6" id="KW-0472">Membrane</keyword>
<dbReference type="CDD" id="cd07018">
    <property type="entry name" value="S49_SppA_67K_type"/>
    <property type="match status" value="1"/>
</dbReference>
<evidence type="ECO:0000256" key="1">
    <source>
        <dbReference type="ARBA" id="ARBA00008683"/>
    </source>
</evidence>
<evidence type="ECO:0000256" key="2">
    <source>
        <dbReference type="ARBA" id="ARBA00022670"/>
    </source>
</evidence>
<dbReference type="EMBL" id="CP041659">
    <property type="protein sequence ID" value="QDP19124.1"/>
    <property type="molecule type" value="Genomic_DNA"/>
</dbReference>
<keyword evidence="6" id="KW-1133">Transmembrane helix</keyword>
<organism evidence="8 9">
    <name type="scientific">Sphingomonas xanthus</name>
    <dbReference type="NCBI Taxonomy" id="2594473"/>
    <lineage>
        <taxon>Bacteria</taxon>
        <taxon>Pseudomonadati</taxon>
        <taxon>Pseudomonadota</taxon>
        <taxon>Alphaproteobacteria</taxon>
        <taxon>Sphingomonadales</taxon>
        <taxon>Sphingomonadaceae</taxon>
        <taxon>Sphingomonas</taxon>
    </lineage>
</organism>
<dbReference type="KEGG" id="sxa:FMM02_03585"/>
<dbReference type="GO" id="GO:0008236">
    <property type="term" value="F:serine-type peptidase activity"/>
    <property type="evidence" value="ECO:0007669"/>
    <property type="project" value="UniProtKB-KW"/>
</dbReference>
<sequence length="625" mass="65172">MGMRFVRAVWKLLVGIKDGLVLIAMLMFFGVLYAALSARPDPISDGVLAMDLDGVLVEQAARPDPFAAALGGGSIMREFELRDLVAVLDEAKSDDRVKAVALDLDGFLGGGQPALSALGEKIREVKAAGKPVIAYATGYTDDRYQLAANASEIWLPSMGLVAVAGPGGNNLYFKGLLDKLGVTANIYRVGTYKSAVEPFMRNDMSPEAKENAQALGDALLETWREDVARARPQATPGLGRMMSDPVAVVQAARGDLAQAALQLKLVDKIGERRAFEARLAELGGTDEDSAHGYKRIKLAAYERAAASPETGPIGVVTIAGEIVDGKAGPGSAGGETIARLIEKGLAEHPLKALVVRVDSPGGSAMASERIRQALLAAKEKKIPVVVSMGSVAASGGYWVATPGDFVFAEPSTVTGSIGVFGVLPSFEGALAKLGVGADGIKTTPLSGEPDLLNGPSPQVNAVIQAGVEQVYAKFLGIVAEARRKSPAEIDRIAQGRVWDGGSARQLGLVDGFGGLDDAVAKAAELAKLAEDERGLTYLEKEDGFADTLIAALTGDSSAGDGSGAPTDTFASLSATPEAMLARIVGDLRSILRGPTIQARCLECPPAAAAARLTRDDRSWLERLLS</sequence>
<dbReference type="CDD" id="cd07023">
    <property type="entry name" value="S49_Sppa_N_C"/>
    <property type="match status" value="1"/>
</dbReference>
<name>A0A516IQS4_9SPHN</name>
<feature type="active site" description="Nucleophile" evidence="5">
    <location>
        <position position="394"/>
    </location>
</feature>
<evidence type="ECO:0000313" key="8">
    <source>
        <dbReference type="EMBL" id="QDP19124.1"/>
    </source>
</evidence>
<feature type="domain" description="Peptidase S49" evidence="7">
    <location>
        <begin position="126"/>
        <end position="282"/>
    </location>
</feature>
<accession>A0A516IQS4</accession>
<dbReference type="InterPro" id="IPR002142">
    <property type="entry name" value="Peptidase_S49"/>
</dbReference>
<evidence type="ECO:0000259" key="7">
    <source>
        <dbReference type="Pfam" id="PF01343"/>
    </source>
</evidence>
<dbReference type="InterPro" id="IPR047217">
    <property type="entry name" value="S49_SppA_67K_type_N"/>
</dbReference>
<dbReference type="GO" id="GO:0006465">
    <property type="term" value="P:signal peptide processing"/>
    <property type="evidence" value="ECO:0007669"/>
    <property type="project" value="InterPro"/>
</dbReference>
<dbReference type="AlphaFoldDB" id="A0A516IQS4"/>
<keyword evidence="2" id="KW-0645">Protease</keyword>
<keyword evidence="4" id="KW-0720">Serine protease</keyword>
<dbReference type="SUPFAM" id="SSF52096">
    <property type="entry name" value="ClpP/crotonase"/>
    <property type="match status" value="2"/>
</dbReference>
<dbReference type="GO" id="GO:0016020">
    <property type="term" value="C:membrane"/>
    <property type="evidence" value="ECO:0007669"/>
    <property type="project" value="InterPro"/>
</dbReference>
<dbReference type="NCBIfam" id="TIGR00705">
    <property type="entry name" value="SppA_67K"/>
    <property type="match status" value="1"/>
</dbReference>
<dbReference type="Gene3D" id="3.90.226.10">
    <property type="entry name" value="2-enoyl-CoA Hydratase, Chain A, domain 1"/>
    <property type="match status" value="3"/>
</dbReference>
<dbReference type="PIRSF" id="PIRSF001217">
    <property type="entry name" value="Protease_4_SppA"/>
    <property type="match status" value="1"/>
</dbReference>
<feature type="active site" description="Proton donor/acceptor" evidence="5">
    <location>
        <position position="193"/>
    </location>
</feature>
<feature type="domain" description="Peptidase S49" evidence="7">
    <location>
        <begin position="377"/>
        <end position="528"/>
    </location>
</feature>
<feature type="transmembrane region" description="Helical" evidence="6">
    <location>
        <begin position="12"/>
        <end position="36"/>
    </location>
</feature>
<protein>
    <submittedName>
        <fullName evidence="8">Signal peptide peptidase SppA</fullName>
    </submittedName>
</protein>
<evidence type="ECO:0000256" key="3">
    <source>
        <dbReference type="ARBA" id="ARBA00022801"/>
    </source>
</evidence>
<dbReference type="InterPro" id="IPR004634">
    <property type="entry name" value="Pept_S49_pIV"/>
</dbReference>